<dbReference type="InterPro" id="IPR038071">
    <property type="entry name" value="UROD/MetE-like_sf"/>
</dbReference>
<dbReference type="EMBL" id="CACRTR010000012">
    <property type="protein sequence ID" value="VYU51731.1"/>
    <property type="molecule type" value="Genomic_DNA"/>
</dbReference>
<sequence length="445" mass="50716">MMINSKTELFKSIYEGRIPERVPISAKLPFEACIDYAGLSTVKAQWTFEGAEDAYDILCRKIHTDAMPVGGEEKNPAVFKILDSQGYQVTSSGSIQHSDCVTLFSEEYDHFIENPMDFFMEKVLPRMFKGLDCDAAQRSFILAKASTAFNERAVQVGQLTQKLGKKYGFFTPPAGSSAVVRAPFDLLGDFLRGFKGISSDLRRIPEKIGMACDALLPFQIFRGLPQNVSVLGSTFIPLHFAGYIRPKDFENIYWPSLKKFIEYLYCHGQVCQLFCENDWMRYLDYLYELPPGTRFIFEYGDAQKIKDTLGKKHIISGLYPLTYLKTATKQKCIDKAKEYIDILAPGGNYIFSFDKNPLSLNSINLENYIAVIDYVAENTWYTNAGELAIDRKRYGTVACPAIPELKTKYLENDFSERDTTDIDEVMSRQLRKYDTVLMNMLLRSL</sequence>
<dbReference type="SUPFAM" id="SSF51726">
    <property type="entry name" value="UROD/MetE-like"/>
    <property type="match status" value="1"/>
</dbReference>
<organism evidence="1">
    <name type="scientific">Eubacterium limosum</name>
    <dbReference type="NCBI Taxonomy" id="1736"/>
    <lineage>
        <taxon>Bacteria</taxon>
        <taxon>Bacillati</taxon>
        <taxon>Bacillota</taxon>
        <taxon>Clostridia</taxon>
        <taxon>Eubacteriales</taxon>
        <taxon>Eubacteriaceae</taxon>
        <taxon>Eubacterium</taxon>
    </lineage>
</organism>
<gene>
    <name evidence="1" type="ORF">ELLFYP34_00433</name>
</gene>
<dbReference type="AlphaFoldDB" id="A0A6N3FI23"/>
<proteinExistence type="predicted"/>
<reference evidence="1" key="1">
    <citation type="submission" date="2019-11" db="EMBL/GenBank/DDBJ databases">
        <authorList>
            <person name="Feng L."/>
        </authorList>
    </citation>
    <scope>NUCLEOTIDE SEQUENCE</scope>
    <source>
        <strain evidence="1">ElimosumLFYP34</strain>
    </source>
</reference>
<dbReference type="Gene3D" id="3.20.20.210">
    <property type="match status" value="1"/>
</dbReference>
<accession>A0A6N3FI23</accession>
<name>A0A6N3FI23_EUBLI</name>
<evidence type="ECO:0008006" key="2">
    <source>
        <dbReference type="Google" id="ProtNLM"/>
    </source>
</evidence>
<protein>
    <recommendedName>
        <fullName evidence="2">Uroporphyrinogen decarboxylase</fullName>
    </recommendedName>
</protein>
<evidence type="ECO:0000313" key="1">
    <source>
        <dbReference type="EMBL" id="VYU51731.1"/>
    </source>
</evidence>